<dbReference type="InterPro" id="IPR025110">
    <property type="entry name" value="AMP-bd_C"/>
</dbReference>
<dbReference type="SUPFAM" id="SSF56801">
    <property type="entry name" value="Acetyl-CoA synthetase-like"/>
    <property type="match status" value="1"/>
</dbReference>
<dbReference type="InterPro" id="IPR000873">
    <property type="entry name" value="AMP-dep_synth/lig_dom"/>
</dbReference>
<gene>
    <name evidence="5" type="ORF">GCM10023205_62130</name>
</gene>
<dbReference type="Pfam" id="PF00501">
    <property type="entry name" value="AMP-binding"/>
    <property type="match status" value="1"/>
</dbReference>
<feature type="domain" description="AMP-binding enzyme C-terminal" evidence="4">
    <location>
        <begin position="442"/>
        <end position="517"/>
    </location>
</feature>
<dbReference type="InterPro" id="IPR045851">
    <property type="entry name" value="AMP-bd_C_sf"/>
</dbReference>
<organism evidence="5 6">
    <name type="scientific">Yinghuangia aomiensis</name>
    <dbReference type="NCBI Taxonomy" id="676205"/>
    <lineage>
        <taxon>Bacteria</taxon>
        <taxon>Bacillati</taxon>
        <taxon>Actinomycetota</taxon>
        <taxon>Actinomycetes</taxon>
        <taxon>Kitasatosporales</taxon>
        <taxon>Streptomycetaceae</taxon>
        <taxon>Yinghuangia</taxon>
    </lineage>
</organism>
<dbReference type="Gene3D" id="3.40.50.12780">
    <property type="entry name" value="N-terminal domain of ligase-like"/>
    <property type="match status" value="1"/>
</dbReference>
<dbReference type="PANTHER" id="PTHR43201">
    <property type="entry name" value="ACYL-COA SYNTHETASE"/>
    <property type="match status" value="1"/>
</dbReference>
<evidence type="ECO:0000259" key="4">
    <source>
        <dbReference type="Pfam" id="PF13193"/>
    </source>
</evidence>
<evidence type="ECO:0000256" key="1">
    <source>
        <dbReference type="ARBA" id="ARBA00006432"/>
    </source>
</evidence>
<evidence type="ECO:0000313" key="5">
    <source>
        <dbReference type="EMBL" id="GAA4983798.1"/>
    </source>
</evidence>
<reference evidence="6" key="1">
    <citation type="journal article" date="2019" name="Int. J. Syst. Evol. Microbiol.">
        <title>The Global Catalogue of Microorganisms (GCM) 10K type strain sequencing project: providing services to taxonomists for standard genome sequencing and annotation.</title>
        <authorList>
            <consortium name="The Broad Institute Genomics Platform"/>
            <consortium name="The Broad Institute Genome Sequencing Center for Infectious Disease"/>
            <person name="Wu L."/>
            <person name="Ma J."/>
        </authorList>
    </citation>
    <scope>NUCLEOTIDE SEQUENCE [LARGE SCALE GENOMIC DNA]</scope>
    <source>
        <strain evidence="6">JCM 17986</strain>
    </source>
</reference>
<keyword evidence="6" id="KW-1185">Reference proteome</keyword>
<dbReference type="PANTHER" id="PTHR43201:SF5">
    <property type="entry name" value="MEDIUM-CHAIN ACYL-COA LIGASE ACSF2, MITOCHONDRIAL"/>
    <property type="match status" value="1"/>
</dbReference>
<dbReference type="NCBIfam" id="NF005801">
    <property type="entry name" value="PRK07656.1"/>
    <property type="match status" value="1"/>
</dbReference>
<dbReference type="EMBL" id="BAABHS010000027">
    <property type="protein sequence ID" value="GAA4983798.1"/>
    <property type="molecule type" value="Genomic_DNA"/>
</dbReference>
<comment type="caution">
    <text evidence="5">The sequence shown here is derived from an EMBL/GenBank/DDBJ whole genome shotgun (WGS) entry which is preliminary data.</text>
</comment>
<dbReference type="InterPro" id="IPR020845">
    <property type="entry name" value="AMP-binding_CS"/>
</dbReference>
<evidence type="ECO:0000259" key="3">
    <source>
        <dbReference type="Pfam" id="PF00501"/>
    </source>
</evidence>
<proteinExistence type="inferred from homology"/>
<accession>A0ABP9I0C0</accession>
<feature type="domain" description="AMP-dependent synthetase/ligase" evidence="3">
    <location>
        <begin position="20"/>
        <end position="391"/>
    </location>
</feature>
<protein>
    <submittedName>
        <fullName evidence="5">FadD3 family acyl-CoA ligase</fullName>
    </submittedName>
</protein>
<name>A0ABP9I0C0_9ACTN</name>
<evidence type="ECO:0000313" key="6">
    <source>
        <dbReference type="Proteomes" id="UP001500466"/>
    </source>
</evidence>
<comment type="similarity">
    <text evidence="1">Belongs to the ATP-dependent AMP-binding enzyme family.</text>
</comment>
<dbReference type="PROSITE" id="PS00455">
    <property type="entry name" value="AMP_BINDING"/>
    <property type="match status" value="1"/>
</dbReference>
<evidence type="ECO:0000256" key="2">
    <source>
        <dbReference type="ARBA" id="ARBA00022598"/>
    </source>
</evidence>
<dbReference type="Gene3D" id="3.30.300.30">
    <property type="match status" value="1"/>
</dbReference>
<dbReference type="GO" id="GO:0016874">
    <property type="term" value="F:ligase activity"/>
    <property type="evidence" value="ECO:0007669"/>
    <property type="project" value="UniProtKB-KW"/>
</dbReference>
<keyword evidence="2 5" id="KW-0436">Ligase</keyword>
<dbReference type="Proteomes" id="UP001500466">
    <property type="component" value="Unassembled WGS sequence"/>
</dbReference>
<dbReference type="InterPro" id="IPR042099">
    <property type="entry name" value="ANL_N_sf"/>
</dbReference>
<sequence length="532" mass="57539">MDSPMRYDHEYASIPDVVRVAAARFGDAPALVDGNSRWSFRELEQQMLRSVKAALALGIQPGDRVGLCAPNSAEWIVAALGIQGAGGIVVPLNTRFKAQEQAYILDKCQARAVFASSFLGNDYIAELKRHAPDLRALGKTVSVLGPQGAADLSWPDFLAGGHGIDTSTAHDAIDQATPDSVADIIFTSGTTGHPKGVTLTHGQSLRAYGWMAEEYTFGPKDTFLVVPPFFHCFGYKAGWLASFIHGVTVVPMRVFDAGEALDVIARERVSIMLGPPTIFQDLVDHPDRPNTDVSSLRVSMTGGTTIPETLIHAMKTELGFDIVMSAYGLTESTALVTTTRLGDTAETVARTTGRPIPGVEVRIADDDGNDLPAGQAGEILVRGFNVTRGYWDDPEATAETVDPFGWLHTGDVGQFDAAGNLAIVDRKKEMFIVGGFNAYPAEIERLLLEYPPVAHAAVVGVPDTRLGEVGCAYIIPKPGHDVVEADLVAWARDHMANFKVPRYVRVVEQLPRNASQKVLKHELRARFAPTDR</sequence>
<dbReference type="Pfam" id="PF13193">
    <property type="entry name" value="AMP-binding_C"/>
    <property type="match status" value="1"/>
</dbReference>